<dbReference type="Gene3D" id="1.20.1110.10">
    <property type="entry name" value="Calcium-transporting ATPase, transmembrane domain"/>
    <property type="match status" value="1"/>
</dbReference>
<proteinExistence type="predicted"/>
<comment type="caution">
    <text evidence="6">The sequence shown here is derived from an EMBL/GenBank/DDBJ whole genome shotgun (WGS) entry which is preliminary data.</text>
</comment>
<evidence type="ECO:0000259" key="5">
    <source>
        <dbReference type="SMART" id="SM00831"/>
    </source>
</evidence>
<dbReference type="SUPFAM" id="SSF81653">
    <property type="entry name" value="Calcium ATPase, transduction domain A"/>
    <property type="match status" value="1"/>
</dbReference>
<feature type="transmembrane region" description="Helical" evidence="4">
    <location>
        <begin position="135"/>
        <end position="156"/>
    </location>
</feature>
<protein>
    <recommendedName>
        <fullName evidence="5">Cation-transporting P-type ATPase N-terminal domain-containing protein</fullName>
    </recommendedName>
</protein>
<dbReference type="GO" id="GO:0046872">
    <property type="term" value="F:metal ion binding"/>
    <property type="evidence" value="ECO:0007669"/>
    <property type="project" value="UniProtKB-KW"/>
</dbReference>
<dbReference type="Gene3D" id="2.70.150.10">
    <property type="entry name" value="Calcium-transporting ATPase, cytoplasmic transduction domain A"/>
    <property type="match status" value="1"/>
</dbReference>
<dbReference type="GO" id="GO:0005886">
    <property type="term" value="C:plasma membrane"/>
    <property type="evidence" value="ECO:0007669"/>
    <property type="project" value="TreeGrafter"/>
</dbReference>
<dbReference type="GO" id="GO:0036376">
    <property type="term" value="P:sodium ion export across plasma membrane"/>
    <property type="evidence" value="ECO:0007669"/>
    <property type="project" value="TreeGrafter"/>
</dbReference>
<organism evidence="6 7">
    <name type="scientific">Mugilogobius chulae</name>
    <name type="common">yellowstripe goby</name>
    <dbReference type="NCBI Taxonomy" id="88201"/>
    <lineage>
        <taxon>Eukaryota</taxon>
        <taxon>Metazoa</taxon>
        <taxon>Chordata</taxon>
        <taxon>Craniata</taxon>
        <taxon>Vertebrata</taxon>
        <taxon>Euteleostomi</taxon>
        <taxon>Actinopterygii</taxon>
        <taxon>Neopterygii</taxon>
        <taxon>Teleostei</taxon>
        <taxon>Neoteleostei</taxon>
        <taxon>Acanthomorphata</taxon>
        <taxon>Gobiaria</taxon>
        <taxon>Gobiiformes</taxon>
        <taxon>Gobioidei</taxon>
        <taxon>Gobiidae</taxon>
        <taxon>Gobionellinae</taxon>
        <taxon>Mugilogobius</taxon>
    </lineage>
</organism>
<evidence type="ECO:0000256" key="1">
    <source>
        <dbReference type="ARBA" id="ARBA00022723"/>
    </source>
</evidence>
<dbReference type="SUPFAM" id="SSF81665">
    <property type="entry name" value="Calcium ATPase, transmembrane domain M"/>
    <property type="match status" value="1"/>
</dbReference>
<dbReference type="InterPro" id="IPR008250">
    <property type="entry name" value="ATPase_P-typ_transduc_dom_A_sf"/>
</dbReference>
<dbReference type="GO" id="GO:1902600">
    <property type="term" value="P:proton transmembrane transport"/>
    <property type="evidence" value="ECO:0007669"/>
    <property type="project" value="TreeGrafter"/>
</dbReference>
<evidence type="ECO:0000256" key="3">
    <source>
        <dbReference type="SAM" id="MobiDB-lite"/>
    </source>
</evidence>
<dbReference type="Pfam" id="PF00122">
    <property type="entry name" value="E1-E2_ATPase"/>
    <property type="match status" value="1"/>
</dbReference>
<evidence type="ECO:0000313" key="7">
    <source>
        <dbReference type="Proteomes" id="UP001460270"/>
    </source>
</evidence>
<dbReference type="PRINTS" id="PR00121">
    <property type="entry name" value="NAKATPASE"/>
</dbReference>
<evidence type="ECO:0000256" key="4">
    <source>
        <dbReference type="SAM" id="Phobius"/>
    </source>
</evidence>
<keyword evidence="4" id="KW-0472">Membrane</keyword>
<reference evidence="7" key="1">
    <citation type="submission" date="2024-04" db="EMBL/GenBank/DDBJ databases">
        <title>Salinicola lusitanus LLJ914,a marine bacterium isolated from the Okinawa Trough.</title>
        <authorList>
            <person name="Li J."/>
        </authorList>
    </citation>
    <scope>NUCLEOTIDE SEQUENCE [LARGE SCALE GENOMIC DNA]</scope>
</reference>
<keyword evidence="2" id="KW-0460">Magnesium</keyword>
<feature type="domain" description="Cation-transporting P-type ATPase N-terminal" evidence="5">
    <location>
        <begin position="81"/>
        <end position="155"/>
    </location>
</feature>
<sequence>MTSVKREERDPTSAKISGRKKDRVIWTSIDLGERPPSKPGTMTKKDTYDMFEMDGEMDKKKKKKLKKKEKLEGMKKEMDIDDHEIPIEELEMRYNTSVTKGMTTTFAGQILERDGPNELKPPKGTPEYVKFARQLAGGLQCLMWVAAVICFIAFGIELARGNLTSFDNLYLAITLIAVVVVTGCFGYYQEFKSTNIIASFKNLVPQQAVVIRDGQKNQINANQLVVGDLVEIKGGDRVPADIRIITAQACKVDNSSLTENLNHKPEVQSVLTKTLSRPETCILLYNLSRRCSDWCDHKYWGPHYHWSNCQPGQWSGE</sequence>
<feature type="region of interest" description="Disordered" evidence="3">
    <location>
        <begin position="1"/>
        <end position="21"/>
    </location>
</feature>
<keyword evidence="4" id="KW-0812">Transmembrane</keyword>
<accession>A0AAW0N0Z3</accession>
<dbReference type="InterPro" id="IPR059000">
    <property type="entry name" value="ATPase_P-type_domA"/>
</dbReference>
<keyword evidence="4" id="KW-1133">Transmembrane helix</keyword>
<evidence type="ECO:0000313" key="6">
    <source>
        <dbReference type="EMBL" id="KAK7886371.1"/>
    </source>
</evidence>
<dbReference type="GO" id="GO:1990573">
    <property type="term" value="P:potassium ion import across plasma membrane"/>
    <property type="evidence" value="ECO:0007669"/>
    <property type="project" value="TreeGrafter"/>
</dbReference>
<dbReference type="AlphaFoldDB" id="A0AAW0N0Z3"/>
<feature type="transmembrane region" description="Helical" evidence="4">
    <location>
        <begin position="168"/>
        <end position="188"/>
    </location>
</feature>
<dbReference type="Proteomes" id="UP001460270">
    <property type="component" value="Unassembled WGS sequence"/>
</dbReference>
<dbReference type="InterPro" id="IPR004014">
    <property type="entry name" value="ATPase_P-typ_cation-transptr_N"/>
</dbReference>
<dbReference type="GO" id="GO:0006883">
    <property type="term" value="P:intracellular sodium ion homeostasis"/>
    <property type="evidence" value="ECO:0007669"/>
    <property type="project" value="TreeGrafter"/>
</dbReference>
<keyword evidence="7" id="KW-1185">Reference proteome</keyword>
<dbReference type="SMART" id="SM00831">
    <property type="entry name" value="Cation_ATPase_N"/>
    <property type="match status" value="1"/>
</dbReference>
<keyword evidence="1" id="KW-0479">Metal-binding</keyword>
<dbReference type="PANTHER" id="PTHR43294:SF10">
    <property type="entry name" value="POTASSIUM-TRANSPORTING ATPASE ALPHA CHAIN 1"/>
    <property type="match status" value="1"/>
</dbReference>
<dbReference type="Pfam" id="PF00690">
    <property type="entry name" value="Cation_ATPase_N"/>
    <property type="match status" value="1"/>
</dbReference>
<dbReference type="InterPro" id="IPR050510">
    <property type="entry name" value="Cation_transp_ATPase_P-type"/>
</dbReference>
<dbReference type="GO" id="GO:0005391">
    <property type="term" value="F:P-type sodium:potassium-exchanging transporter activity"/>
    <property type="evidence" value="ECO:0007669"/>
    <property type="project" value="TreeGrafter"/>
</dbReference>
<dbReference type="InterPro" id="IPR023298">
    <property type="entry name" value="ATPase_P-typ_TM_dom_sf"/>
</dbReference>
<name>A0AAW0N0Z3_9GOBI</name>
<dbReference type="EMBL" id="JBBPFD010000019">
    <property type="protein sequence ID" value="KAK7886371.1"/>
    <property type="molecule type" value="Genomic_DNA"/>
</dbReference>
<feature type="compositionally biased region" description="Basic and acidic residues" evidence="3">
    <location>
        <begin position="1"/>
        <end position="12"/>
    </location>
</feature>
<dbReference type="GO" id="GO:0030007">
    <property type="term" value="P:intracellular potassium ion homeostasis"/>
    <property type="evidence" value="ECO:0007669"/>
    <property type="project" value="TreeGrafter"/>
</dbReference>
<gene>
    <name evidence="6" type="ORF">WMY93_025992</name>
</gene>
<evidence type="ECO:0000256" key="2">
    <source>
        <dbReference type="ARBA" id="ARBA00022842"/>
    </source>
</evidence>
<dbReference type="PANTHER" id="PTHR43294">
    <property type="entry name" value="SODIUM/POTASSIUM-TRANSPORTING ATPASE SUBUNIT ALPHA"/>
    <property type="match status" value="1"/>
</dbReference>